<name>A0A0C7NBH2_9SACH</name>
<dbReference type="EMBL" id="LN736365">
    <property type="protein sequence ID" value="CEP62908.1"/>
    <property type="molecule type" value="Genomic_DNA"/>
</dbReference>
<dbReference type="GO" id="GO:0071004">
    <property type="term" value="C:U2-type prespliceosome"/>
    <property type="evidence" value="ECO:0007669"/>
    <property type="project" value="TreeGrafter"/>
</dbReference>
<proteinExistence type="predicted"/>
<dbReference type="OrthoDB" id="410044at2759"/>
<accession>A0A0C7NBH2</accession>
<dbReference type="InterPro" id="IPR039726">
    <property type="entry name" value="Prp40-like"/>
</dbReference>
<sequence length="439" mass="50276">MVRFWREHKTPDGSKYYYNIKTKQTTRERPVDFTDQEVEKKKTRLQENRQSVVFSLDVINGWKLILCQDGSRHYRHDRNEKLLDDVDDETCKELLAQLDQGKLNQLSEAAKSRYNNSGSRLYEEIVDAIAKIRNGPEEAAEGAAEEGTEESDFPSLESQSSAEEDNLIAGYGTSDDESDDRDDTDDDVNNNGNDQAGTDAISGSENFKKLFESYSLDPFSTWKLQSRKIQDDPNFYTVHKDSSREQIFEEWCADQCKGAENSVDAVGESSIESESELDSDTLEPTKYHYLSHIISKSAIGPTTLAKDIRGEQKGLFKQYKIKDTLNGKAQEAFISKLLFYYKKLDDSQRVDIFEKFLHIKTKIIKRGLRNCEKLREILSSSLPEEAFAIETQLLEMEDCIDIHGINRSLQEDVQYYVLGLKPKTTAMRAWFSKELDVSS</sequence>
<dbReference type="SUPFAM" id="SSF81698">
    <property type="entry name" value="FF domain"/>
    <property type="match status" value="1"/>
</dbReference>
<dbReference type="HOGENOM" id="CLU_039649_0_0_1"/>
<dbReference type="PANTHER" id="PTHR11864:SF30">
    <property type="entry name" value="PRE-MRNA-SPLICING FACTOR URN1"/>
    <property type="match status" value="1"/>
</dbReference>
<feature type="domain" description="WW" evidence="2">
    <location>
        <begin position="5"/>
        <end position="32"/>
    </location>
</feature>
<dbReference type="Gene3D" id="2.20.70.10">
    <property type="match status" value="1"/>
</dbReference>
<dbReference type="InterPro" id="IPR036517">
    <property type="entry name" value="FF_domain_sf"/>
</dbReference>
<feature type="domain" description="FF" evidence="3">
    <location>
        <begin position="199"/>
        <end position="254"/>
    </location>
</feature>
<dbReference type="GO" id="GO:0003723">
    <property type="term" value="F:RNA binding"/>
    <property type="evidence" value="ECO:0007669"/>
    <property type="project" value="TreeGrafter"/>
</dbReference>
<dbReference type="STRING" id="1245769.A0A0C7NBH2"/>
<dbReference type="SMART" id="SM00441">
    <property type="entry name" value="FF"/>
    <property type="match status" value="1"/>
</dbReference>
<evidence type="ECO:0000313" key="5">
    <source>
        <dbReference type="Proteomes" id="UP000054304"/>
    </source>
</evidence>
<dbReference type="CDD" id="cd00201">
    <property type="entry name" value="WW"/>
    <property type="match status" value="1"/>
</dbReference>
<dbReference type="GO" id="GO:0045292">
    <property type="term" value="P:mRNA cis splicing, via spliceosome"/>
    <property type="evidence" value="ECO:0007669"/>
    <property type="project" value="InterPro"/>
</dbReference>
<dbReference type="GO" id="GO:0005685">
    <property type="term" value="C:U1 snRNP"/>
    <property type="evidence" value="ECO:0007669"/>
    <property type="project" value="TreeGrafter"/>
</dbReference>
<dbReference type="InterPro" id="IPR001202">
    <property type="entry name" value="WW_dom"/>
</dbReference>
<dbReference type="InterPro" id="IPR002713">
    <property type="entry name" value="FF_domain"/>
</dbReference>
<feature type="compositionally biased region" description="Acidic residues" evidence="1">
    <location>
        <begin position="138"/>
        <end position="152"/>
    </location>
</feature>
<protein>
    <submittedName>
        <fullName evidence="4">LALA0S06e06612g1_1</fullName>
    </submittedName>
</protein>
<dbReference type="Pfam" id="PF00397">
    <property type="entry name" value="WW"/>
    <property type="match status" value="1"/>
</dbReference>
<organism evidence="4 5">
    <name type="scientific">Lachancea lanzarotensis</name>
    <dbReference type="NCBI Taxonomy" id="1245769"/>
    <lineage>
        <taxon>Eukaryota</taxon>
        <taxon>Fungi</taxon>
        <taxon>Dikarya</taxon>
        <taxon>Ascomycota</taxon>
        <taxon>Saccharomycotina</taxon>
        <taxon>Saccharomycetes</taxon>
        <taxon>Saccharomycetales</taxon>
        <taxon>Saccharomycetaceae</taxon>
        <taxon>Lachancea</taxon>
    </lineage>
</organism>
<evidence type="ECO:0000259" key="2">
    <source>
        <dbReference type="PROSITE" id="PS50020"/>
    </source>
</evidence>
<keyword evidence="5" id="KW-1185">Reference proteome</keyword>
<dbReference type="PROSITE" id="PS50020">
    <property type="entry name" value="WW_DOMAIN_2"/>
    <property type="match status" value="1"/>
</dbReference>
<dbReference type="InterPro" id="IPR036020">
    <property type="entry name" value="WW_dom_sf"/>
</dbReference>
<evidence type="ECO:0000256" key="1">
    <source>
        <dbReference type="SAM" id="MobiDB-lite"/>
    </source>
</evidence>
<evidence type="ECO:0000259" key="3">
    <source>
        <dbReference type="PROSITE" id="PS51676"/>
    </source>
</evidence>
<dbReference type="Pfam" id="PF01846">
    <property type="entry name" value="FF"/>
    <property type="match status" value="1"/>
</dbReference>
<dbReference type="RefSeq" id="XP_022629130.1">
    <property type="nucleotide sequence ID" value="XM_022771981.1"/>
</dbReference>
<gene>
    <name evidence="4" type="ORF">LALA0_S06e06612g</name>
</gene>
<dbReference type="PROSITE" id="PS51676">
    <property type="entry name" value="FF"/>
    <property type="match status" value="1"/>
</dbReference>
<evidence type="ECO:0000313" key="4">
    <source>
        <dbReference type="EMBL" id="CEP62908.1"/>
    </source>
</evidence>
<dbReference type="Gene3D" id="1.10.10.440">
    <property type="entry name" value="FF domain"/>
    <property type="match status" value="1"/>
</dbReference>
<dbReference type="AlphaFoldDB" id="A0A0C7NBH2"/>
<dbReference type="SUPFAM" id="SSF51045">
    <property type="entry name" value="WW domain"/>
    <property type="match status" value="1"/>
</dbReference>
<reference evidence="4 5" key="1">
    <citation type="submission" date="2014-12" db="EMBL/GenBank/DDBJ databases">
        <authorList>
            <person name="Neuveglise Cecile"/>
        </authorList>
    </citation>
    <scope>NUCLEOTIDE SEQUENCE [LARGE SCALE GENOMIC DNA]</scope>
    <source>
        <strain evidence="4 5">CBS 12615</strain>
    </source>
</reference>
<dbReference type="PANTHER" id="PTHR11864">
    <property type="entry name" value="PRE-MRNA-PROCESSING PROTEIN PRP40"/>
    <property type="match status" value="1"/>
</dbReference>
<dbReference type="Proteomes" id="UP000054304">
    <property type="component" value="Unassembled WGS sequence"/>
</dbReference>
<dbReference type="GeneID" id="34686392"/>
<feature type="region of interest" description="Disordered" evidence="1">
    <location>
        <begin position="136"/>
        <end position="201"/>
    </location>
</feature>
<feature type="compositionally biased region" description="Acidic residues" evidence="1">
    <location>
        <begin position="174"/>
        <end position="188"/>
    </location>
</feature>